<reference evidence="1 2" key="1">
    <citation type="submission" date="2019-09" db="EMBL/GenBank/DDBJ databases">
        <title>YIM 48816 draft genome.</title>
        <authorList>
            <person name="Jiang L."/>
        </authorList>
    </citation>
    <scope>NUCLEOTIDE SEQUENCE [LARGE SCALE GENOMIC DNA]</scope>
    <source>
        <strain evidence="1 2">YIM 48816</strain>
    </source>
</reference>
<evidence type="ECO:0000313" key="2">
    <source>
        <dbReference type="Proteomes" id="UP000474159"/>
    </source>
</evidence>
<sequence>MRLLPAPSRLWAAFTNTSAVCVLAAGFALALSYGTAGTGAVIAVDGPPQNKAFEYRGPDKVRTLRVPLGGKVEYDLPWRIVEGGCDRWIVRTWTRYGEGMDAFTLTQRIKRPPYPIGKPGFDHIAADMPPGVTPGLWHYRAVGETKCATRTPAPFLFAAFDVEVFDPDGPVVAPLSDPILAQSVVPRGGPLAYRLSYERLEAAPSEVLNTFTALTPQPIGIPDIVFERRPTTGRGVGKHESIDISMTLPSGVRAGRWRMSQVIITARPGGRSRVDPQFSIEFEVVE</sequence>
<gene>
    <name evidence="1" type="ORF">F6X53_22690</name>
</gene>
<proteinExistence type="predicted"/>
<evidence type="ECO:0000313" key="1">
    <source>
        <dbReference type="EMBL" id="KAB1076516.1"/>
    </source>
</evidence>
<protein>
    <submittedName>
        <fullName evidence="1">Uncharacterized protein</fullName>
    </submittedName>
</protein>
<dbReference type="RefSeq" id="WP_151002634.1">
    <property type="nucleotide sequence ID" value="NZ_BPQY01000383.1"/>
</dbReference>
<accession>A0A6L3SWI4</accession>
<dbReference type="AlphaFoldDB" id="A0A6L3SWI4"/>
<dbReference type="Proteomes" id="UP000474159">
    <property type="component" value="Unassembled WGS sequence"/>
</dbReference>
<keyword evidence="2" id="KW-1185">Reference proteome</keyword>
<dbReference type="EMBL" id="VZZK01000029">
    <property type="protein sequence ID" value="KAB1076516.1"/>
    <property type="molecule type" value="Genomic_DNA"/>
</dbReference>
<organism evidence="1 2">
    <name type="scientific">Methylobacterium soli</name>
    <dbReference type="NCBI Taxonomy" id="553447"/>
    <lineage>
        <taxon>Bacteria</taxon>
        <taxon>Pseudomonadati</taxon>
        <taxon>Pseudomonadota</taxon>
        <taxon>Alphaproteobacteria</taxon>
        <taxon>Hyphomicrobiales</taxon>
        <taxon>Methylobacteriaceae</taxon>
        <taxon>Methylobacterium</taxon>
    </lineage>
</organism>
<name>A0A6L3SWI4_9HYPH</name>
<comment type="caution">
    <text evidence="1">The sequence shown here is derived from an EMBL/GenBank/DDBJ whole genome shotgun (WGS) entry which is preliminary data.</text>
</comment>